<accession>A0ABN9WTL1</accession>
<gene>
    <name evidence="3" type="ORF">PCOR1329_LOCUS69368</name>
</gene>
<reference evidence="3" key="1">
    <citation type="submission" date="2023-10" db="EMBL/GenBank/DDBJ databases">
        <authorList>
            <person name="Chen Y."/>
            <person name="Shah S."/>
            <person name="Dougan E. K."/>
            <person name="Thang M."/>
            <person name="Chan C."/>
        </authorList>
    </citation>
    <scope>NUCLEOTIDE SEQUENCE [LARGE SCALE GENOMIC DNA]</scope>
</reference>
<dbReference type="InterPro" id="IPR035979">
    <property type="entry name" value="RBD_domain_sf"/>
</dbReference>
<dbReference type="Pfam" id="PF04059">
    <property type="entry name" value="RRM_2"/>
    <property type="match status" value="1"/>
</dbReference>
<proteinExistence type="predicted"/>
<protein>
    <recommendedName>
        <fullName evidence="2">Mei2-like C-terminal RNA recognition motif domain-containing protein</fullName>
    </recommendedName>
</protein>
<feature type="compositionally biased region" description="Low complexity" evidence="1">
    <location>
        <begin position="35"/>
        <end position="44"/>
    </location>
</feature>
<dbReference type="EMBL" id="CAUYUJ010019103">
    <property type="protein sequence ID" value="CAK0888613.1"/>
    <property type="molecule type" value="Genomic_DNA"/>
</dbReference>
<evidence type="ECO:0000313" key="4">
    <source>
        <dbReference type="Proteomes" id="UP001189429"/>
    </source>
</evidence>
<comment type="caution">
    <text evidence="3">The sequence shown here is derived from an EMBL/GenBank/DDBJ whole genome shotgun (WGS) entry which is preliminary data.</text>
</comment>
<organism evidence="3 4">
    <name type="scientific">Prorocentrum cordatum</name>
    <dbReference type="NCBI Taxonomy" id="2364126"/>
    <lineage>
        <taxon>Eukaryota</taxon>
        <taxon>Sar</taxon>
        <taxon>Alveolata</taxon>
        <taxon>Dinophyceae</taxon>
        <taxon>Prorocentrales</taxon>
        <taxon>Prorocentraceae</taxon>
        <taxon>Prorocentrum</taxon>
    </lineage>
</organism>
<feature type="domain" description="Mei2-like C-terminal RNA recognition motif" evidence="2">
    <location>
        <begin position="104"/>
        <end position="194"/>
    </location>
</feature>
<name>A0ABN9WTL1_9DINO</name>
<dbReference type="Proteomes" id="UP001189429">
    <property type="component" value="Unassembled WGS sequence"/>
</dbReference>
<evidence type="ECO:0000256" key="1">
    <source>
        <dbReference type="SAM" id="MobiDB-lite"/>
    </source>
</evidence>
<keyword evidence="4" id="KW-1185">Reference proteome</keyword>
<feature type="region of interest" description="Disordered" evidence="1">
    <location>
        <begin position="1"/>
        <end position="44"/>
    </location>
</feature>
<dbReference type="InterPro" id="IPR007201">
    <property type="entry name" value="Mei2-like_Rrm_C"/>
</dbReference>
<dbReference type="SUPFAM" id="SSF54928">
    <property type="entry name" value="RNA-binding domain, RBD"/>
    <property type="match status" value="1"/>
</dbReference>
<evidence type="ECO:0000313" key="3">
    <source>
        <dbReference type="EMBL" id="CAK0888613.1"/>
    </source>
</evidence>
<sequence>MPRRAGTTAAAPKVPRGPREHAPPAARSRRPPAPGAAGRAKLPGPADLGGRLVIRNTFIEYQDRLEQGDMSQQLLRASSSAPALLPPPAGRLEVPSGVAGAEWRTSVLFRNVPYAITQDMFVELLASKGFGGKIDLVYLPMDFKKSQTLGYAFANAISSEVAVRLFDVFEGFQAWPKKKGVKACNVCWSSRQGFETNFRAYCNSTVMKTNVPESWKPALFRQGIRVPFPAPTSRVKKEWLK</sequence>
<evidence type="ECO:0000259" key="2">
    <source>
        <dbReference type="Pfam" id="PF04059"/>
    </source>
</evidence>